<dbReference type="Gene3D" id="3.30.2310.20">
    <property type="entry name" value="RelE-like"/>
    <property type="match status" value="1"/>
</dbReference>
<reference evidence="2 3" key="1">
    <citation type="submission" date="2018-08" db="EMBL/GenBank/DDBJ databases">
        <title>A genome reference for cultivated species of the human gut microbiota.</title>
        <authorList>
            <person name="Zou Y."/>
            <person name="Xue W."/>
            <person name="Luo G."/>
        </authorList>
    </citation>
    <scope>NUCLEOTIDE SEQUENCE [LARGE SCALE GENOMIC DNA]</scope>
    <source>
        <strain evidence="2 3">AF14-49</strain>
    </source>
</reference>
<sequence>MRVVWSDEAWKLLDNILQECENRFGKKNVEKFLGRVKRCNQSLVDNPYMGKLEPLLEYLPLSLRTFVLHPYYKIVYYVNEFEDCIYVITLWDSRRDPEEYVKELFDEKKD</sequence>
<dbReference type="InterPro" id="IPR007712">
    <property type="entry name" value="RelE/ParE_toxin"/>
</dbReference>
<gene>
    <name evidence="2" type="ORF">DWW18_12075</name>
</gene>
<comment type="caution">
    <text evidence="2">The sequence shown here is derived from an EMBL/GenBank/DDBJ whole genome shotgun (WGS) entry which is preliminary data.</text>
</comment>
<dbReference type="Proteomes" id="UP000283589">
    <property type="component" value="Unassembled WGS sequence"/>
</dbReference>
<organism evidence="2 3">
    <name type="scientific">Butyricimonas virosa</name>
    <dbReference type="NCBI Taxonomy" id="544645"/>
    <lineage>
        <taxon>Bacteria</taxon>
        <taxon>Pseudomonadati</taxon>
        <taxon>Bacteroidota</taxon>
        <taxon>Bacteroidia</taxon>
        <taxon>Bacteroidales</taxon>
        <taxon>Odoribacteraceae</taxon>
        <taxon>Butyricimonas</taxon>
    </lineage>
</organism>
<dbReference type="EMBL" id="QRZA01000015">
    <property type="protein sequence ID" value="RGV33079.1"/>
    <property type="molecule type" value="Genomic_DNA"/>
</dbReference>
<dbReference type="RefSeq" id="WP_118260742.1">
    <property type="nucleotide sequence ID" value="NZ_CALBWO010000036.1"/>
</dbReference>
<evidence type="ECO:0000256" key="1">
    <source>
        <dbReference type="ARBA" id="ARBA00022649"/>
    </source>
</evidence>
<accession>A0A412WZ95</accession>
<evidence type="ECO:0000313" key="3">
    <source>
        <dbReference type="Proteomes" id="UP000283589"/>
    </source>
</evidence>
<protein>
    <submittedName>
        <fullName evidence="2">Type II toxin-antitoxin system RelE/ParE family toxin</fullName>
    </submittedName>
</protein>
<evidence type="ECO:0000313" key="2">
    <source>
        <dbReference type="EMBL" id="RGV33079.1"/>
    </source>
</evidence>
<dbReference type="AlphaFoldDB" id="A0A412WZ95"/>
<keyword evidence="1" id="KW-1277">Toxin-antitoxin system</keyword>
<dbReference type="Pfam" id="PF05016">
    <property type="entry name" value="ParE_toxin"/>
    <property type="match status" value="1"/>
</dbReference>
<proteinExistence type="predicted"/>
<dbReference type="InterPro" id="IPR035093">
    <property type="entry name" value="RelE/ParE_toxin_dom_sf"/>
</dbReference>
<name>A0A412WZ95_9BACT</name>